<dbReference type="SUPFAM" id="SSF101756">
    <property type="entry name" value="Hypothetical protein YgiW"/>
    <property type="match status" value="1"/>
</dbReference>
<dbReference type="Gene3D" id="2.40.50.200">
    <property type="entry name" value="Bacterial OB-fold"/>
    <property type="match status" value="1"/>
</dbReference>
<dbReference type="AlphaFoldDB" id="A0A9D1M3J5"/>
<gene>
    <name evidence="2" type="ORF">IAD20_03640</name>
</gene>
<evidence type="ECO:0000313" key="3">
    <source>
        <dbReference type="Proteomes" id="UP000824107"/>
    </source>
</evidence>
<comment type="caution">
    <text evidence="2">The sequence shown here is derived from an EMBL/GenBank/DDBJ whole genome shotgun (WGS) entry which is preliminary data.</text>
</comment>
<evidence type="ECO:0000313" key="2">
    <source>
        <dbReference type="EMBL" id="HIU53155.1"/>
    </source>
</evidence>
<dbReference type="InterPro" id="IPR036700">
    <property type="entry name" value="BOBF_sf"/>
</dbReference>
<dbReference type="NCBIfam" id="NF033674">
    <property type="entry name" value="stress_OB_fold"/>
    <property type="match status" value="1"/>
</dbReference>
<name>A0A9D1M3J5_9PROT</name>
<organism evidence="2 3">
    <name type="scientific">Candidatus Scatocola faecipullorum</name>
    <dbReference type="NCBI Taxonomy" id="2840917"/>
    <lineage>
        <taxon>Bacteria</taxon>
        <taxon>Pseudomonadati</taxon>
        <taxon>Pseudomonadota</taxon>
        <taxon>Alphaproteobacteria</taxon>
        <taxon>Rhodospirillales</taxon>
        <taxon>Rhodospirillaceae</taxon>
        <taxon>Rhodospirillaceae incertae sedis</taxon>
        <taxon>Candidatus Scatocola</taxon>
    </lineage>
</organism>
<dbReference type="InterPro" id="IPR005220">
    <property type="entry name" value="CarO-like"/>
</dbReference>
<dbReference type="Proteomes" id="UP000824107">
    <property type="component" value="Unassembled WGS sequence"/>
</dbReference>
<dbReference type="Pfam" id="PF04076">
    <property type="entry name" value="BOF"/>
    <property type="match status" value="1"/>
</dbReference>
<dbReference type="EMBL" id="DVNC01000027">
    <property type="protein sequence ID" value="HIU53155.1"/>
    <property type="molecule type" value="Genomic_DNA"/>
</dbReference>
<reference evidence="2" key="1">
    <citation type="submission" date="2020-10" db="EMBL/GenBank/DDBJ databases">
        <authorList>
            <person name="Gilroy R."/>
        </authorList>
    </citation>
    <scope>NUCLEOTIDE SEQUENCE</scope>
    <source>
        <strain evidence="2">ChiW3-316</strain>
    </source>
</reference>
<dbReference type="PANTHER" id="PTHR36571">
    <property type="entry name" value="PROTEIN YGIW"/>
    <property type="match status" value="1"/>
</dbReference>
<dbReference type="PANTHER" id="PTHR36571:SF1">
    <property type="entry name" value="PROTEIN YGIW"/>
    <property type="match status" value="1"/>
</dbReference>
<accession>A0A9D1M3J5</accession>
<reference evidence="2" key="2">
    <citation type="journal article" date="2021" name="PeerJ">
        <title>Extensive microbial diversity within the chicken gut microbiome revealed by metagenomics and culture.</title>
        <authorList>
            <person name="Gilroy R."/>
            <person name="Ravi A."/>
            <person name="Getino M."/>
            <person name="Pursley I."/>
            <person name="Horton D.L."/>
            <person name="Alikhan N.F."/>
            <person name="Baker D."/>
            <person name="Gharbi K."/>
            <person name="Hall N."/>
            <person name="Watson M."/>
            <person name="Adriaenssens E.M."/>
            <person name="Foster-Nyarko E."/>
            <person name="Jarju S."/>
            <person name="Secka A."/>
            <person name="Antonio M."/>
            <person name="Oren A."/>
            <person name="Chaudhuri R.R."/>
            <person name="La Ragione R."/>
            <person name="Hildebrand F."/>
            <person name="Pallen M.J."/>
        </authorList>
    </citation>
    <scope>NUCLEOTIDE SEQUENCE</scope>
    <source>
        <strain evidence="2">ChiW3-316</strain>
    </source>
</reference>
<proteinExistence type="predicted"/>
<sequence length="127" mass="14330">MNKFTLTIFTAAALALTAYSRLRPPAEKTVYAAVTPVSRLAAKANRNPVTLQGHLISKLGPEKYLFRDPSGSVAVIIENEDWNGLYIHRSDKVQIHGELRKAWFFPPAVNSAFIQKFPTERLSRQQY</sequence>
<keyword evidence="1" id="KW-0732">Signal</keyword>
<evidence type="ECO:0000256" key="1">
    <source>
        <dbReference type="ARBA" id="ARBA00022729"/>
    </source>
</evidence>
<protein>
    <submittedName>
        <fullName evidence="2">NirD/YgiW/YdeI family stress tolerance protein</fullName>
    </submittedName>
</protein>